<evidence type="ECO:0000313" key="2">
    <source>
        <dbReference type="EMBL" id="MCS5735206.1"/>
    </source>
</evidence>
<accession>A0ABT2H5K9</accession>
<organism evidence="2 3">
    <name type="scientific">Herbiconiux daphne</name>
    <dbReference type="NCBI Taxonomy" id="2970914"/>
    <lineage>
        <taxon>Bacteria</taxon>
        <taxon>Bacillati</taxon>
        <taxon>Actinomycetota</taxon>
        <taxon>Actinomycetes</taxon>
        <taxon>Micrococcales</taxon>
        <taxon>Microbacteriaceae</taxon>
        <taxon>Herbiconiux</taxon>
    </lineage>
</organism>
<dbReference type="RefSeq" id="WP_259540114.1">
    <property type="nucleotide sequence ID" value="NZ_JANLCJ010000005.1"/>
</dbReference>
<gene>
    <name evidence="2" type="ORF">N1032_15775</name>
</gene>
<evidence type="ECO:0000256" key="1">
    <source>
        <dbReference type="SAM" id="MobiDB-lite"/>
    </source>
</evidence>
<feature type="region of interest" description="Disordered" evidence="1">
    <location>
        <begin position="1"/>
        <end position="29"/>
    </location>
</feature>
<proteinExistence type="predicted"/>
<reference evidence="2" key="1">
    <citation type="submission" date="2022-08" db="EMBL/GenBank/DDBJ databases">
        <authorList>
            <person name="Deng Y."/>
            <person name="Han X.-F."/>
            <person name="Zhang Y.-Q."/>
        </authorList>
    </citation>
    <scope>NUCLEOTIDE SEQUENCE</scope>
    <source>
        <strain evidence="2">CPCC 203386</strain>
    </source>
</reference>
<feature type="compositionally biased region" description="Basic and acidic residues" evidence="1">
    <location>
        <begin position="10"/>
        <end position="21"/>
    </location>
</feature>
<comment type="caution">
    <text evidence="2">The sequence shown here is derived from an EMBL/GenBank/DDBJ whole genome shotgun (WGS) entry which is preliminary data.</text>
</comment>
<protein>
    <submittedName>
        <fullName evidence="2">Uncharacterized protein</fullName>
    </submittedName>
</protein>
<keyword evidence="3" id="KW-1185">Reference proteome</keyword>
<dbReference type="EMBL" id="JANLCJ010000005">
    <property type="protein sequence ID" value="MCS5735206.1"/>
    <property type="molecule type" value="Genomic_DNA"/>
</dbReference>
<sequence length="123" mass="13807">MLAKTSPADGHSDDSHDRYDGPHGAPGGRRRMVFWVKIHEDRFRLHDRQSVERLCTDIETAVRAGGAFVMVEEKSRRTEVLITASSRVRIDDVSSIAVAAESWGETGRASELDFLDFELYGQD</sequence>
<name>A0ABT2H5K9_9MICO</name>
<dbReference type="Proteomes" id="UP001165586">
    <property type="component" value="Unassembled WGS sequence"/>
</dbReference>
<evidence type="ECO:0000313" key="3">
    <source>
        <dbReference type="Proteomes" id="UP001165586"/>
    </source>
</evidence>